<organism evidence="2 3">
    <name type="scientific">Limosilactobacillus caviae</name>
    <dbReference type="NCBI Taxonomy" id="1769424"/>
    <lineage>
        <taxon>Bacteria</taxon>
        <taxon>Bacillati</taxon>
        <taxon>Bacillota</taxon>
        <taxon>Bacilli</taxon>
        <taxon>Lactobacillales</taxon>
        <taxon>Lactobacillaceae</taxon>
        <taxon>Limosilactobacillus</taxon>
    </lineage>
</organism>
<evidence type="ECO:0000313" key="2">
    <source>
        <dbReference type="EMBL" id="GGI64184.1"/>
    </source>
</evidence>
<evidence type="ECO:0000256" key="1">
    <source>
        <dbReference type="SAM" id="Phobius"/>
    </source>
</evidence>
<keyword evidence="1" id="KW-0472">Membrane</keyword>
<gene>
    <name evidence="2" type="ORF">GCM10011459_20180</name>
</gene>
<keyword evidence="3" id="KW-1185">Reference proteome</keyword>
<dbReference type="EMBL" id="BMDS01000011">
    <property type="protein sequence ID" value="GGI64184.1"/>
    <property type="molecule type" value="Genomic_DNA"/>
</dbReference>
<keyword evidence="1" id="KW-0812">Transmembrane</keyword>
<feature type="transmembrane region" description="Helical" evidence="1">
    <location>
        <begin position="20"/>
        <end position="41"/>
    </location>
</feature>
<protein>
    <submittedName>
        <fullName evidence="2">Uncharacterized protein</fullName>
    </submittedName>
</protein>
<name>A0ABQ2C8X1_9LACO</name>
<dbReference type="Proteomes" id="UP000603295">
    <property type="component" value="Unassembled WGS sequence"/>
</dbReference>
<comment type="caution">
    <text evidence="2">The sequence shown here is derived from an EMBL/GenBank/DDBJ whole genome shotgun (WGS) entry which is preliminary data.</text>
</comment>
<reference evidence="3" key="1">
    <citation type="journal article" date="2019" name="Int. J. Syst. Evol. Microbiol.">
        <title>The Global Catalogue of Microorganisms (GCM) 10K type strain sequencing project: providing services to taxonomists for standard genome sequencing and annotation.</title>
        <authorList>
            <consortium name="The Broad Institute Genomics Platform"/>
            <consortium name="The Broad Institute Genome Sequencing Center for Infectious Disease"/>
            <person name="Wu L."/>
            <person name="Ma J."/>
        </authorList>
    </citation>
    <scope>NUCLEOTIDE SEQUENCE [LARGE SCALE GENOMIC DNA]</scope>
    <source>
        <strain evidence="3">CCM 8609</strain>
    </source>
</reference>
<accession>A0ABQ2C8X1</accession>
<keyword evidence="1" id="KW-1133">Transmembrane helix</keyword>
<feature type="transmembrane region" description="Helical" evidence="1">
    <location>
        <begin position="47"/>
        <end position="68"/>
    </location>
</feature>
<sequence>MIRRLSTNAYIIKLLKKHNYNFEIIMLNVISVVTLIGQFLIKRVSAFASILCVSLILLSIIYFIVNCINRVIGWLEYKSFKYKTQNLK</sequence>
<evidence type="ECO:0000313" key="3">
    <source>
        <dbReference type="Proteomes" id="UP000603295"/>
    </source>
</evidence>
<proteinExistence type="predicted"/>